<comment type="caution">
    <text evidence="5">The sequence shown here is derived from an EMBL/GenBank/DDBJ whole genome shotgun (WGS) entry which is preliminary data.</text>
</comment>
<evidence type="ECO:0000313" key="6">
    <source>
        <dbReference type="Proteomes" id="UP000280599"/>
    </source>
</evidence>
<evidence type="ECO:0000313" key="5">
    <source>
        <dbReference type="EMBL" id="RMO40176.1"/>
    </source>
</evidence>
<reference evidence="5 6" key="1">
    <citation type="submission" date="2018-08" db="EMBL/GenBank/DDBJ databases">
        <title>Recombination of ecologically and evolutionarily significant loci maintains genetic cohesion in the Pseudomonas syringae species complex.</title>
        <authorList>
            <person name="Dillon M."/>
            <person name="Thakur S."/>
            <person name="Almeida R.N.D."/>
            <person name="Weir B.S."/>
            <person name="Guttman D.S."/>
        </authorList>
    </citation>
    <scope>NUCLEOTIDE SEQUENCE [LARGE SCALE GENOMIC DNA]</scope>
    <source>
        <strain evidence="5 6">ICMP 867</strain>
    </source>
</reference>
<dbReference type="InterPro" id="IPR015422">
    <property type="entry name" value="PyrdxlP-dep_Trfase_small"/>
</dbReference>
<dbReference type="InterPro" id="IPR015424">
    <property type="entry name" value="PyrdxlP-dep_Trfase"/>
</dbReference>
<sequence length="598" mass="63759">MTAISAQAAGRQWFPRLSGGYVYPAGPYAQKLISVAWLLMTELEAYLEDLEGAANEPQVVDALRIKLAELMVDIDCRLAGADTPNELHQFALFSEYGLTDVVAHSGPVAVEWLGVPTDTDADRSDEASRLIELFKEVLQAFPGKLFNPLLPGTQGQVLRTLLLPPGRTRCCLSGSFDEVSMNSHVMTAPASVPVRKSSFVERYGAVFGREQGLMLRMAGLTAAEHSAQGSWITDDTGRRWLDFGSFGLHLLGHRHPAVVAALTRQVTSLGLSSRILANEPSLSAAERLVACVGRPGNGVLYGNSGSEAIEAALKLVRMQTGKRRIIALTHAYHGRTSGALAVSYGYRGHASLMHAEDVVFIDAGDLDAARKTLAEGDIAAVIAEPVQGEGGIRPVDLSFLGELAGLCREHDAFMIHDEIQSGLGRSGSLVCGAPADIIVFGKTLGGGVFPVAAAIYDSSRFGAPARDPVVHASSYAGSALAGAVVNAVLDVVSDPAFCERVNELGQVAMEILRKRLQDCPAVAEVRGSGLMIGVEFTSSNYVAQTLIEAAHRNVLLAFCLSATRVLRVYPDATITRDDLEQVINSFCDAVDAAYRSIQ</sequence>
<evidence type="ECO:0000256" key="4">
    <source>
        <dbReference type="ARBA" id="ARBA00022898"/>
    </source>
</evidence>
<keyword evidence="2 5" id="KW-0032">Aminotransferase</keyword>
<dbReference type="GO" id="GO:0042802">
    <property type="term" value="F:identical protein binding"/>
    <property type="evidence" value="ECO:0007669"/>
    <property type="project" value="TreeGrafter"/>
</dbReference>
<dbReference type="PANTHER" id="PTHR11986">
    <property type="entry name" value="AMINOTRANSFERASE CLASS III"/>
    <property type="match status" value="1"/>
</dbReference>
<dbReference type="InterPro" id="IPR046072">
    <property type="entry name" value="DUF6031"/>
</dbReference>
<dbReference type="CDD" id="cd00610">
    <property type="entry name" value="OAT_like"/>
    <property type="match status" value="1"/>
</dbReference>
<dbReference type="GO" id="GO:0030170">
    <property type="term" value="F:pyridoxal phosphate binding"/>
    <property type="evidence" value="ECO:0007669"/>
    <property type="project" value="InterPro"/>
</dbReference>
<dbReference type="PANTHER" id="PTHR11986:SF79">
    <property type="entry name" value="ACETYLORNITHINE AMINOTRANSFERASE, MITOCHONDRIAL"/>
    <property type="match status" value="1"/>
</dbReference>
<dbReference type="Gene3D" id="3.90.1150.10">
    <property type="entry name" value="Aspartate Aminotransferase, domain 1"/>
    <property type="match status" value="1"/>
</dbReference>
<protein>
    <submittedName>
        <fullName evidence="5">Ornithine aminotransferase</fullName>
    </submittedName>
</protein>
<keyword evidence="3 5" id="KW-0808">Transferase</keyword>
<dbReference type="Gene3D" id="3.40.640.10">
    <property type="entry name" value="Type I PLP-dependent aspartate aminotransferase-like (Major domain)"/>
    <property type="match status" value="1"/>
</dbReference>
<dbReference type="Proteomes" id="UP000280599">
    <property type="component" value="Unassembled WGS sequence"/>
</dbReference>
<evidence type="ECO:0000256" key="3">
    <source>
        <dbReference type="ARBA" id="ARBA00022679"/>
    </source>
</evidence>
<evidence type="ECO:0000256" key="2">
    <source>
        <dbReference type="ARBA" id="ARBA00022576"/>
    </source>
</evidence>
<keyword evidence="4" id="KW-0663">Pyridoxal phosphate</keyword>
<dbReference type="InterPro" id="IPR050103">
    <property type="entry name" value="Class-III_PLP-dep_AT"/>
</dbReference>
<proteinExistence type="predicted"/>
<organism evidence="5 6">
    <name type="scientific">Pseudomonas savastanoi pv. glycinea</name>
    <name type="common">Pseudomonas syringae pv. glycinea</name>
    <dbReference type="NCBI Taxonomy" id="318"/>
    <lineage>
        <taxon>Bacteria</taxon>
        <taxon>Pseudomonadati</taxon>
        <taxon>Pseudomonadota</taxon>
        <taxon>Gammaproteobacteria</taxon>
        <taxon>Pseudomonadales</taxon>
        <taxon>Pseudomonadaceae</taxon>
        <taxon>Pseudomonas</taxon>
    </lineage>
</organism>
<accession>A0A3M3V3T1</accession>
<comment type="cofactor">
    <cofactor evidence="1">
        <name>pyridoxal 5'-phosphate</name>
        <dbReference type="ChEBI" id="CHEBI:597326"/>
    </cofactor>
</comment>
<dbReference type="InterPro" id="IPR005814">
    <property type="entry name" value="Aminotrans_3"/>
</dbReference>
<dbReference type="Pfam" id="PF00202">
    <property type="entry name" value="Aminotran_3"/>
    <property type="match status" value="1"/>
</dbReference>
<dbReference type="SUPFAM" id="SSF53383">
    <property type="entry name" value="PLP-dependent transferases"/>
    <property type="match status" value="1"/>
</dbReference>
<dbReference type="FunFam" id="3.40.640.10:FF:000004">
    <property type="entry name" value="Acetylornithine aminotransferase"/>
    <property type="match status" value="1"/>
</dbReference>
<dbReference type="GO" id="GO:0008483">
    <property type="term" value="F:transaminase activity"/>
    <property type="evidence" value="ECO:0007669"/>
    <property type="project" value="UniProtKB-KW"/>
</dbReference>
<dbReference type="EMBL" id="RBPT01000397">
    <property type="protein sequence ID" value="RMO40176.1"/>
    <property type="molecule type" value="Genomic_DNA"/>
</dbReference>
<gene>
    <name evidence="5" type="ORF">ALQ41_03708</name>
</gene>
<dbReference type="Pfam" id="PF19496">
    <property type="entry name" value="DUF6031"/>
    <property type="match status" value="1"/>
</dbReference>
<evidence type="ECO:0000256" key="1">
    <source>
        <dbReference type="ARBA" id="ARBA00001933"/>
    </source>
</evidence>
<dbReference type="InterPro" id="IPR015421">
    <property type="entry name" value="PyrdxlP-dep_Trfase_major"/>
</dbReference>
<dbReference type="AlphaFoldDB" id="A0A3M3V3T1"/>
<name>A0A3M3V3T1_PSESG</name>